<name>A0A7S8IDY0_9CHLR</name>
<evidence type="ECO:0000313" key="3">
    <source>
        <dbReference type="Proteomes" id="UP000594468"/>
    </source>
</evidence>
<evidence type="ECO:0000313" key="2">
    <source>
        <dbReference type="EMBL" id="QPC81987.1"/>
    </source>
</evidence>
<dbReference type="GO" id="GO:0016787">
    <property type="term" value="F:hydrolase activity"/>
    <property type="evidence" value="ECO:0007669"/>
    <property type="project" value="UniProtKB-KW"/>
</dbReference>
<dbReference type="EMBL" id="CP062983">
    <property type="protein sequence ID" value="QPC81987.1"/>
    <property type="molecule type" value="Genomic_DNA"/>
</dbReference>
<dbReference type="AlphaFoldDB" id="A0A7S8IDY0"/>
<dbReference type="Proteomes" id="UP000594468">
    <property type="component" value="Chromosome"/>
</dbReference>
<dbReference type="Gene3D" id="3.40.50.1820">
    <property type="entry name" value="alpha/beta hydrolase"/>
    <property type="match status" value="1"/>
</dbReference>
<keyword evidence="2" id="KW-0378">Hydrolase</keyword>
<dbReference type="InterPro" id="IPR051049">
    <property type="entry name" value="Dienelactone_hydrolase-like"/>
</dbReference>
<evidence type="ECO:0000259" key="1">
    <source>
        <dbReference type="Pfam" id="PF01738"/>
    </source>
</evidence>
<protein>
    <submittedName>
        <fullName evidence="2">Dienelactone hydrolase family protein</fullName>
    </submittedName>
</protein>
<dbReference type="PANTHER" id="PTHR46623:SF7">
    <property type="entry name" value="CARBOXYMETHYLENEBUTENOLIDASE"/>
    <property type="match status" value="1"/>
</dbReference>
<sequence>MPIHDSNRIEFAIENGNIHISSASGEALPAYWAHPVTGDEFPAIALLHDWWGLTNLHRLLANFYAHLGFYVIVPDMFQGEVATTPQQALRLMTQTEKTRYPIVETTIAVLEKHHRTNGHTAIVGSGMGGSLAFEAGVNRTDIEAVVAYGGFPQRYWFQFEQCQTPILAIYGSKEPYIKPQEIIRLTETFQRSARAKDHRVEVIAGAGHNFFTEDDTEEGREHSKQATNLTLAFLERYIERPDISEYAQY</sequence>
<reference evidence="2 3" key="1">
    <citation type="submission" date="2020-02" db="EMBL/GenBank/DDBJ databases">
        <authorList>
            <person name="Zheng R.K."/>
            <person name="Sun C.M."/>
        </authorList>
    </citation>
    <scope>NUCLEOTIDE SEQUENCE [LARGE SCALE GENOMIC DNA]</scope>
    <source>
        <strain evidence="3">rifampicinis</strain>
    </source>
</reference>
<dbReference type="InterPro" id="IPR029058">
    <property type="entry name" value="AB_hydrolase_fold"/>
</dbReference>
<dbReference type="InterPro" id="IPR002925">
    <property type="entry name" value="Dienelactn_hydro"/>
</dbReference>
<dbReference type="KEGG" id="pmet:G4Y79_20205"/>
<proteinExistence type="predicted"/>
<accession>A0A7S8IDY0</accession>
<dbReference type="SUPFAM" id="SSF53474">
    <property type="entry name" value="alpha/beta-Hydrolases"/>
    <property type="match status" value="1"/>
</dbReference>
<dbReference type="Pfam" id="PF01738">
    <property type="entry name" value="DLH"/>
    <property type="match status" value="1"/>
</dbReference>
<organism evidence="2 3">
    <name type="scientific">Phototrophicus methaneseepsis</name>
    <dbReference type="NCBI Taxonomy" id="2710758"/>
    <lineage>
        <taxon>Bacteria</taxon>
        <taxon>Bacillati</taxon>
        <taxon>Chloroflexota</taxon>
        <taxon>Candidatus Thermofontia</taxon>
        <taxon>Phototrophicales</taxon>
        <taxon>Phototrophicaceae</taxon>
        <taxon>Phototrophicus</taxon>
    </lineage>
</organism>
<feature type="domain" description="Dienelactone hydrolase" evidence="1">
    <location>
        <begin position="29"/>
        <end position="237"/>
    </location>
</feature>
<keyword evidence="3" id="KW-1185">Reference proteome</keyword>
<gene>
    <name evidence="2" type="ORF">G4Y79_20205</name>
</gene>
<dbReference type="RefSeq" id="WP_195170057.1">
    <property type="nucleotide sequence ID" value="NZ_CP062983.1"/>
</dbReference>
<dbReference type="PANTHER" id="PTHR46623">
    <property type="entry name" value="CARBOXYMETHYLENEBUTENOLIDASE-RELATED"/>
    <property type="match status" value="1"/>
</dbReference>